<dbReference type="PANTHER" id="PTHR13222">
    <property type="entry name" value="RB1-INDUCIBLE COILED-COIL"/>
    <property type="match status" value="1"/>
</dbReference>
<dbReference type="InterPro" id="IPR029071">
    <property type="entry name" value="Ubiquitin-like_domsf"/>
</dbReference>
<dbReference type="KEGG" id="dcr:108214488"/>
<dbReference type="Pfam" id="PF04108">
    <property type="entry name" value="ATG17_like"/>
    <property type="match status" value="1"/>
</dbReference>
<reference evidence="9" key="1">
    <citation type="journal article" date="2016" name="Nat. Genet.">
        <title>A high-quality carrot genome assembly provides new insights into carotenoid accumulation and asterid genome evolution.</title>
        <authorList>
            <person name="Iorizzo M."/>
            <person name="Ellison S."/>
            <person name="Senalik D."/>
            <person name="Zeng P."/>
            <person name="Satapoomin P."/>
            <person name="Huang J."/>
            <person name="Bowman M."/>
            <person name="Iovene M."/>
            <person name="Sanseverino W."/>
            <person name="Cavagnaro P."/>
            <person name="Yildiz M."/>
            <person name="Macko-Podgorni A."/>
            <person name="Moranska E."/>
            <person name="Grzebelus E."/>
            <person name="Grzebelus D."/>
            <person name="Ashrafi H."/>
            <person name="Zheng Z."/>
            <person name="Cheng S."/>
            <person name="Spooner D."/>
            <person name="Van Deynze A."/>
            <person name="Simon P."/>
        </authorList>
    </citation>
    <scope>NUCLEOTIDE SEQUENCE</scope>
    <source>
        <tissue evidence="9">Leaf</tissue>
    </source>
</reference>
<protein>
    <submittedName>
        <fullName evidence="9">Uncharacterized protein</fullName>
    </submittedName>
</protein>
<accession>A0A166AER8</accession>
<feature type="coiled-coil region" evidence="5">
    <location>
        <begin position="834"/>
        <end position="889"/>
    </location>
</feature>
<proteinExistence type="predicted"/>
<dbReference type="OrthoDB" id="447953at2759"/>
<evidence type="ECO:0000259" key="7">
    <source>
        <dbReference type="Pfam" id="PF04108"/>
    </source>
</evidence>
<dbReference type="GO" id="GO:0061709">
    <property type="term" value="P:reticulophagy"/>
    <property type="evidence" value="ECO:0007669"/>
    <property type="project" value="TreeGrafter"/>
</dbReference>
<evidence type="ECO:0000256" key="1">
    <source>
        <dbReference type="ARBA" id="ARBA00022448"/>
    </source>
</evidence>
<dbReference type="SUPFAM" id="SSF54236">
    <property type="entry name" value="Ubiquitin-like"/>
    <property type="match status" value="1"/>
</dbReference>
<keyword evidence="2" id="KW-0653">Protein transport</keyword>
<dbReference type="GO" id="GO:0060090">
    <property type="term" value="F:molecular adaptor activity"/>
    <property type="evidence" value="ECO:0007669"/>
    <property type="project" value="TreeGrafter"/>
</dbReference>
<evidence type="ECO:0000259" key="8">
    <source>
        <dbReference type="Pfam" id="PF10377"/>
    </source>
</evidence>
<dbReference type="Proteomes" id="UP000077755">
    <property type="component" value="Chromosome 3"/>
</dbReference>
<organism evidence="9 10">
    <name type="scientific">Daucus carota subsp. sativus</name>
    <name type="common">Carrot</name>
    <dbReference type="NCBI Taxonomy" id="79200"/>
    <lineage>
        <taxon>Eukaryota</taxon>
        <taxon>Viridiplantae</taxon>
        <taxon>Streptophyta</taxon>
        <taxon>Embryophyta</taxon>
        <taxon>Tracheophyta</taxon>
        <taxon>Spermatophyta</taxon>
        <taxon>Magnoliopsida</taxon>
        <taxon>eudicotyledons</taxon>
        <taxon>Gunneridae</taxon>
        <taxon>Pentapetalae</taxon>
        <taxon>asterids</taxon>
        <taxon>campanulids</taxon>
        <taxon>Apiales</taxon>
        <taxon>Apiaceae</taxon>
        <taxon>Apioideae</taxon>
        <taxon>Scandiceae</taxon>
        <taxon>Daucinae</taxon>
        <taxon>Daucus</taxon>
        <taxon>Daucus sect. Daucus</taxon>
    </lineage>
</organism>
<evidence type="ECO:0000256" key="3">
    <source>
        <dbReference type="ARBA" id="ARBA00023006"/>
    </source>
</evidence>
<dbReference type="OMA" id="GLRWYLI"/>
<keyword evidence="1" id="KW-0813">Transport</keyword>
<dbReference type="Gramene" id="KZN01138">
    <property type="protein sequence ID" value="KZN01138"/>
    <property type="gene ID" value="DCAR_009892"/>
</dbReference>
<dbReference type="InterPro" id="IPR040040">
    <property type="entry name" value="ATG11"/>
</dbReference>
<feature type="coiled-coil region" evidence="5">
    <location>
        <begin position="977"/>
        <end position="1011"/>
    </location>
</feature>
<feature type="region of interest" description="Disordered" evidence="6">
    <location>
        <begin position="90"/>
        <end position="125"/>
    </location>
</feature>
<gene>
    <name evidence="9" type="ORF">DCAR_0311166</name>
</gene>
<feature type="compositionally biased region" description="Basic and acidic residues" evidence="6">
    <location>
        <begin position="736"/>
        <end position="745"/>
    </location>
</feature>
<evidence type="ECO:0000256" key="4">
    <source>
        <dbReference type="ARBA" id="ARBA00023054"/>
    </source>
</evidence>
<dbReference type="GO" id="GO:0034517">
    <property type="term" value="P:ribophagy"/>
    <property type="evidence" value="ECO:0007669"/>
    <property type="project" value="TreeGrafter"/>
</dbReference>
<name>A0A166AER8_DAUCS</name>
<dbReference type="GO" id="GO:0015031">
    <property type="term" value="P:protein transport"/>
    <property type="evidence" value="ECO:0007669"/>
    <property type="project" value="UniProtKB-KW"/>
</dbReference>
<dbReference type="PANTHER" id="PTHR13222:SF1">
    <property type="entry name" value="RB1-INDUCIBLE COILED-COIL PROTEIN 1"/>
    <property type="match status" value="1"/>
</dbReference>
<evidence type="ECO:0000313" key="10">
    <source>
        <dbReference type="Proteomes" id="UP000077755"/>
    </source>
</evidence>
<dbReference type="CDD" id="cd17039">
    <property type="entry name" value="Ubl_ubiquitin_like"/>
    <property type="match status" value="1"/>
</dbReference>
<dbReference type="AlphaFoldDB" id="A0A166AER8"/>
<feature type="region of interest" description="Disordered" evidence="6">
    <location>
        <begin position="736"/>
        <end position="756"/>
    </location>
</feature>
<dbReference type="InterPro" id="IPR045326">
    <property type="entry name" value="ATG17-like_dom"/>
</dbReference>
<feature type="domain" description="Autophagy-related protein 11 C-terminal" evidence="8">
    <location>
        <begin position="983"/>
        <end position="1135"/>
    </location>
</feature>
<feature type="domain" description="Autophagy protein ATG17-like" evidence="7">
    <location>
        <begin position="157"/>
        <end position="487"/>
    </location>
</feature>
<keyword evidence="3" id="KW-0072">Autophagy</keyword>
<dbReference type="Pfam" id="PF10377">
    <property type="entry name" value="ATG11"/>
    <property type="match status" value="1"/>
</dbReference>
<dbReference type="InterPro" id="IPR019460">
    <property type="entry name" value="Atg11_C"/>
</dbReference>
<dbReference type="GO" id="GO:0019901">
    <property type="term" value="F:protein kinase binding"/>
    <property type="evidence" value="ECO:0007669"/>
    <property type="project" value="TreeGrafter"/>
</dbReference>
<reference evidence="9" key="2">
    <citation type="submission" date="2022-03" db="EMBL/GenBank/DDBJ databases">
        <title>Draft title - Genomic analysis of global carrot germplasm unveils the trajectory of domestication and the origin of high carotenoid orange carrot.</title>
        <authorList>
            <person name="Iorizzo M."/>
            <person name="Ellison S."/>
            <person name="Senalik D."/>
            <person name="Macko-Podgorni A."/>
            <person name="Grzebelus D."/>
            <person name="Bostan H."/>
            <person name="Rolling W."/>
            <person name="Curaba J."/>
            <person name="Simon P."/>
        </authorList>
    </citation>
    <scope>NUCLEOTIDE SEQUENCE</scope>
    <source>
        <tissue evidence="9">Leaf</tissue>
    </source>
</reference>
<keyword evidence="10" id="KW-1185">Reference proteome</keyword>
<dbReference type="Gene3D" id="3.10.20.90">
    <property type="entry name" value="Phosphatidylinositol 3-kinase Catalytic Subunit, Chain A, domain 1"/>
    <property type="match status" value="1"/>
</dbReference>
<dbReference type="GO" id="GO:0000422">
    <property type="term" value="P:autophagy of mitochondrion"/>
    <property type="evidence" value="ECO:0007669"/>
    <property type="project" value="TreeGrafter"/>
</dbReference>
<sequence>MASTSVSEGVVQRGKLLVHLAENGHSFELGCDEYTLVEEVQRYIESVSGVHVNDQLLLCADMKLDSQKQLSAYGLPADDREVYLYNRARMRSSSPSPAPEQVELVETPDPQSPTSARNPHPLDDASDPALKALASYERQFRYHYQCGHAIYARTMLKYEICERFLREQKVQVKALEIARGNLDHYYRMILQNYNDFVKLNYIQHRSHSSLLVNFGRDVEKLRSCKLIPPLQTGNRKCLLDFVKEENLRKTVEDCSNSHRQFETKVSEFKQEFGELKRSTEHLFSSNSKTVDIIKNVELTVKEGLKYITEQKSVMQTLSKDVSTVKKLVDDCLTSQISSSLRPHDAVSALGPMYDGHDKSYLPRMQTCERSISNLLDFCRSKKDEMNMFVQGYMQKIAYIQFTIKDVRFKFSVFNEALKRQSDQFEHLKVVRGIGPAYRACLAEIVRRKASMKLYMGMAGQLAERLATKREAEVRRREEFLKVHSSYIPRDILASMGLYDTPNQCDVNIAPFDTNLLDIDISDIERYAPEYLVGMSSKIEKQGSMKSSLSLSHDSFASEVEESSLGATDKHSSEDVLEASELVEIAGTSKLEVENAKLKADLASAIAVICSFCSDVEYESLDDSKVENLLKDAAEKTAEALHLKDEYGKHLISMLKNKQMQCESYEKRIQELEQRLSDQYVQEQKFSVDKNASIFIPLINKADSKSEVLGEGEALMASVAMDEVSSATNSEHVKSGVLDKHGRPCEGLDENMTDSSGILNPQLDSSMLEPNHEDLHPHKDFKEPILADIGMGLAASSTADSISRPPNTLFSETDIDRNLDSKRSDELILELQHVIEEKSNILSEKETKIDNLMEEIVNLERELEISRKLLDESQMNCAHLENCLHEAREEAQTHLCAAERRASEYTALRASAVKMHSLFERLKTCVSSGSVAAFAESLRALSQSLANSASDKEDDSTAELRGCIRVLADKVGSLSKHRADLLDRYSKAEAANDQLTKELEEKKELVNTLYMKHQSEKQANKEKISFGRLEVRELAAFVLNSAGHYEAINRNCHNYYLSTESVALFVDHLPQRPSYIIGQIVHIERLVVSPVGAEHNNKDMVDFLTTDMGSSRMTAGSAANPYDLPIGCEYFIVTVAMLPDTTLHSQPTS</sequence>
<dbReference type="GO" id="GO:1990316">
    <property type="term" value="C:Atg1/ULK1 kinase complex"/>
    <property type="evidence" value="ECO:0007669"/>
    <property type="project" value="TreeGrafter"/>
</dbReference>
<dbReference type="GO" id="GO:0000045">
    <property type="term" value="P:autophagosome assembly"/>
    <property type="evidence" value="ECO:0007669"/>
    <property type="project" value="InterPro"/>
</dbReference>
<feature type="coiled-coil region" evidence="5">
    <location>
        <begin position="625"/>
        <end position="681"/>
    </location>
</feature>
<dbReference type="GO" id="GO:0034727">
    <property type="term" value="P:piecemeal microautophagy of the nucleus"/>
    <property type="evidence" value="ECO:0007669"/>
    <property type="project" value="TreeGrafter"/>
</dbReference>
<keyword evidence="4 5" id="KW-0175">Coiled coil</keyword>
<dbReference type="GO" id="GO:0034045">
    <property type="term" value="C:phagophore assembly site membrane"/>
    <property type="evidence" value="ECO:0007669"/>
    <property type="project" value="TreeGrafter"/>
</dbReference>
<dbReference type="EMBL" id="CP093345">
    <property type="protein sequence ID" value="WOG91911.1"/>
    <property type="molecule type" value="Genomic_DNA"/>
</dbReference>
<evidence type="ECO:0000256" key="6">
    <source>
        <dbReference type="SAM" id="MobiDB-lite"/>
    </source>
</evidence>
<evidence type="ECO:0000256" key="5">
    <source>
        <dbReference type="SAM" id="Coils"/>
    </source>
</evidence>
<evidence type="ECO:0000313" key="9">
    <source>
        <dbReference type="EMBL" id="WOG91911.1"/>
    </source>
</evidence>
<evidence type="ECO:0000256" key="2">
    <source>
        <dbReference type="ARBA" id="ARBA00022927"/>
    </source>
</evidence>